<proteinExistence type="inferred from homology"/>
<dbReference type="PROSITE" id="PS50052">
    <property type="entry name" value="GUANYLATE_KINASE_2"/>
    <property type="match status" value="1"/>
</dbReference>
<name>A0A9D5QCU4_UNCW3</name>
<dbReference type="Gene3D" id="3.40.50.300">
    <property type="entry name" value="P-loop containing nucleotide triphosphate hydrolases"/>
    <property type="match status" value="1"/>
</dbReference>
<comment type="subcellular location">
    <subcellularLocation>
        <location evidence="9">Cytoplasm</location>
    </subcellularLocation>
</comment>
<comment type="catalytic activity">
    <reaction evidence="9">
        <text>GMP + ATP = GDP + ADP</text>
        <dbReference type="Rhea" id="RHEA:20780"/>
        <dbReference type="ChEBI" id="CHEBI:30616"/>
        <dbReference type="ChEBI" id="CHEBI:58115"/>
        <dbReference type="ChEBI" id="CHEBI:58189"/>
        <dbReference type="ChEBI" id="CHEBI:456216"/>
        <dbReference type="EC" id="2.7.4.8"/>
    </reaction>
</comment>
<keyword evidence="4 9" id="KW-0808">Transferase</keyword>
<organism evidence="12 13">
    <name type="scientific">candidate division WOR-3 bacterium</name>
    <dbReference type="NCBI Taxonomy" id="2052148"/>
    <lineage>
        <taxon>Bacteria</taxon>
        <taxon>Bacteria division WOR-3</taxon>
    </lineage>
</organism>
<dbReference type="SUPFAM" id="SSF52540">
    <property type="entry name" value="P-loop containing nucleoside triphosphate hydrolases"/>
    <property type="match status" value="1"/>
</dbReference>
<dbReference type="InterPro" id="IPR017665">
    <property type="entry name" value="Guanylate_kinase"/>
</dbReference>
<dbReference type="Gene3D" id="3.30.63.10">
    <property type="entry name" value="Guanylate Kinase phosphate binding domain"/>
    <property type="match status" value="1"/>
</dbReference>
<evidence type="ECO:0000256" key="3">
    <source>
        <dbReference type="ARBA" id="ARBA00016296"/>
    </source>
</evidence>
<keyword evidence="6 9" id="KW-0418">Kinase</keyword>
<dbReference type="InterPro" id="IPR027417">
    <property type="entry name" value="P-loop_NTPase"/>
</dbReference>
<reference evidence="12" key="1">
    <citation type="submission" date="2019-11" db="EMBL/GenBank/DDBJ databases">
        <title>Microbial mats filling the niche in hypersaline microbial mats.</title>
        <authorList>
            <person name="Wong H.L."/>
            <person name="Macleod F.I."/>
            <person name="White R.A. III"/>
            <person name="Burns B.P."/>
        </authorList>
    </citation>
    <scope>NUCLEOTIDE SEQUENCE</scope>
    <source>
        <strain evidence="12">Bin_327</strain>
    </source>
</reference>
<gene>
    <name evidence="9" type="primary">gmk</name>
    <name evidence="12" type="ORF">GF359_06940</name>
</gene>
<evidence type="ECO:0000313" key="12">
    <source>
        <dbReference type="EMBL" id="MBD3364934.1"/>
    </source>
</evidence>
<evidence type="ECO:0000256" key="4">
    <source>
        <dbReference type="ARBA" id="ARBA00022679"/>
    </source>
</evidence>
<feature type="binding site" evidence="9">
    <location>
        <begin position="13"/>
        <end position="20"/>
    </location>
    <ligand>
        <name>ATP</name>
        <dbReference type="ChEBI" id="CHEBI:30616"/>
    </ligand>
</feature>
<dbReference type="PANTHER" id="PTHR23117">
    <property type="entry name" value="GUANYLATE KINASE-RELATED"/>
    <property type="match status" value="1"/>
</dbReference>
<dbReference type="InterPro" id="IPR008145">
    <property type="entry name" value="GK/Ca_channel_bsu"/>
</dbReference>
<dbReference type="Proteomes" id="UP000630660">
    <property type="component" value="Unassembled WGS sequence"/>
</dbReference>
<evidence type="ECO:0000256" key="1">
    <source>
        <dbReference type="ARBA" id="ARBA00005790"/>
    </source>
</evidence>
<dbReference type="InterPro" id="IPR020590">
    <property type="entry name" value="Guanylate_kinase_CS"/>
</dbReference>
<dbReference type="PANTHER" id="PTHR23117:SF13">
    <property type="entry name" value="GUANYLATE KINASE"/>
    <property type="match status" value="1"/>
</dbReference>
<comment type="similarity">
    <text evidence="1 9">Belongs to the guanylate kinase family.</text>
</comment>
<evidence type="ECO:0000259" key="11">
    <source>
        <dbReference type="PROSITE" id="PS50052"/>
    </source>
</evidence>
<dbReference type="NCBIfam" id="TIGR03263">
    <property type="entry name" value="guanyl_kin"/>
    <property type="match status" value="1"/>
</dbReference>
<dbReference type="SMART" id="SM00072">
    <property type="entry name" value="GuKc"/>
    <property type="match status" value="1"/>
</dbReference>
<comment type="function">
    <text evidence="9">Essential for recycling GMP and indirectly, cGMP.</text>
</comment>
<keyword evidence="5 9" id="KW-0547">Nucleotide-binding</keyword>
<evidence type="ECO:0000256" key="2">
    <source>
        <dbReference type="ARBA" id="ARBA00012961"/>
    </source>
</evidence>
<feature type="domain" description="Guanylate kinase-like" evidence="11">
    <location>
        <begin position="6"/>
        <end position="184"/>
    </location>
</feature>
<protein>
    <recommendedName>
        <fullName evidence="3 9">Guanylate kinase</fullName>
        <ecNumber evidence="2 9">2.7.4.8</ecNumber>
    </recommendedName>
    <alternativeName>
        <fullName evidence="8 9">GMP kinase</fullName>
    </alternativeName>
</protein>
<dbReference type="CDD" id="cd00071">
    <property type="entry name" value="GMPK"/>
    <property type="match status" value="1"/>
</dbReference>
<dbReference type="GO" id="GO:0005829">
    <property type="term" value="C:cytosol"/>
    <property type="evidence" value="ECO:0007669"/>
    <property type="project" value="TreeGrafter"/>
</dbReference>
<dbReference type="InterPro" id="IPR008144">
    <property type="entry name" value="Guanylate_kin-like_dom"/>
</dbReference>
<dbReference type="GO" id="GO:0005524">
    <property type="term" value="F:ATP binding"/>
    <property type="evidence" value="ECO:0007669"/>
    <property type="project" value="UniProtKB-UniRule"/>
</dbReference>
<evidence type="ECO:0000256" key="6">
    <source>
        <dbReference type="ARBA" id="ARBA00022777"/>
    </source>
</evidence>
<feature type="coiled-coil region" evidence="10">
    <location>
        <begin position="169"/>
        <end position="196"/>
    </location>
</feature>
<comment type="caution">
    <text evidence="12">The sequence shown here is derived from an EMBL/GenBank/DDBJ whole genome shotgun (WGS) entry which is preliminary data.</text>
</comment>
<dbReference type="PROSITE" id="PS00856">
    <property type="entry name" value="GUANYLATE_KINASE_1"/>
    <property type="match status" value="1"/>
</dbReference>
<dbReference type="HAMAP" id="MF_00328">
    <property type="entry name" value="Guanylate_kinase"/>
    <property type="match status" value="1"/>
</dbReference>
<evidence type="ECO:0000256" key="7">
    <source>
        <dbReference type="ARBA" id="ARBA00022840"/>
    </source>
</evidence>
<keyword evidence="7 9" id="KW-0067">ATP-binding</keyword>
<keyword evidence="9" id="KW-0963">Cytoplasm</keyword>
<sequence length="200" mass="23140">MLSRRPFLYIVSAPSGTGKTTLCRNLISQDSGLRYSVSVTTRPRKDKEENGKDYFFLTEAEFTKMVAAEELLEHEKVYGYSYGTPKDRVEELLKQGFDVLFDLDVKGALNLMRIYTDSVTVFLLPPSIKELRRRLFSRKRDDEETIEARLAAAISEINSASRFDYIVVNEELTESLRQLKEILHAERARSNRLEITKFKE</sequence>
<dbReference type="AlphaFoldDB" id="A0A9D5QCU4"/>
<dbReference type="EC" id="2.7.4.8" evidence="2 9"/>
<evidence type="ECO:0000256" key="8">
    <source>
        <dbReference type="ARBA" id="ARBA00030128"/>
    </source>
</evidence>
<dbReference type="Pfam" id="PF00625">
    <property type="entry name" value="Guanylate_kin"/>
    <property type="match status" value="1"/>
</dbReference>
<dbReference type="GO" id="GO:0004385">
    <property type="term" value="F:GMP kinase activity"/>
    <property type="evidence" value="ECO:0007669"/>
    <property type="project" value="UniProtKB-UniRule"/>
</dbReference>
<evidence type="ECO:0000256" key="5">
    <source>
        <dbReference type="ARBA" id="ARBA00022741"/>
    </source>
</evidence>
<evidence type="ECO:0000256" key="9">
    <source>
        <dbReference type="HAMAP-Rule" id="MF_00328"/>
    </source>
</evidence>
<evidence type="ECO:0000256" key="10">
    <source>
        <dbReference type="SAM" id="Coils"/>
    </source>
</evidence>
<dbReference type="FunFam" id="3.30.63.10:FF:000002">
    <property type="entry name" value="Guanylate kinase 1"/>
    <property type="match status" value="1"/>
</dbReference>
<evidence type="ECO:0000313" key="13">
    <source>
        <dbReference type="Proteomes" id="UP000630660"/>
    </source>
</evidence>
<keyword evidence="10" id="KW-0175">Coiled coil</keyword>
<dbReference type="EMBL" id="WJKJ01000234">
    <property type="protein sequence ID" value="MBD3364934.1"/>
    <property type="molecule type" value="Genomic_DNA"/>
</dbReference>
<accession>A0A9D5QCU4</accession>